<feature type="domain" description="DUF4369" evidence="3">
    <location>
        <begin position="27"/>
        <end position="116"/>
    </location>
</feature>
<reference evidence="4 5" key="1">
    <citation type="submission" date="2019-08" db="EMBL/GenBank/DDBJ databases">
        <title>In-depth cultivation of the pig gut microbiome towards novel bacterial diversity and tailored functional studies.</title>
        <authorList>
            <person name="Wylensek D."/>
            <person name="Hitch T.C.A."/>
            <person name="Clavel T."/>
        </authorList>
    </citation>
    <scope>NUCLEOTIDE SEQUENCE [LARGE SCALE GENOMIC DNA]</scope>
    <source>
        <strain evidence="4 5">LKV-178-WT-2A</strain>
    </source>
</reference>
<dbReference type="Pfam" id="PF00578">
    <property type="entry name" value="AhpC-TSA"/>
    <property type="match status" value="1"/>
</dbReference>
<dbReference type="RefSeq" id="WP_154535547.1">
    <property type="nucleotide sequence ID" value="NZ_VUNG01000065.1"/>
</dbReference>
<dbReference type="Gene3D" id="3.40.30.10">
    <property type="entry name" value="Glutaredoxin"/>
    <property type="match status" value="1"/>
</dbReference>
<evidence type="ECO:0000259" key="3">
    <source>
        <dbReference type="Pfam" id="PF14289"/>
    </source>
</evidence>
<dbReference type="PANTHER" id="PTHR42852:SF13">
    <property type="entry name" value="PROTEIN DIPZ"/>
    <property type="match status" value="1"/>
</dbReference>
<dbReference type="Proteomes" id="UP000438914">
    <property type="component" value="Unassembled WGS sequence"/>
</dbReference>
<dbReference type="AlphaFoldDB" id="A0A7K0KJ35"/>
<dbReference type="EMBL" id="VUNG01000065">
    <property type="protein sequence ID" value="MST85947.1"/>
    <property type="molecule type" value="Genomic_DNA"/>
</dbReference>
<keyword evidence="1" id="KW-0732">Signal</keyword>
<dbReference type="InterPro" id="IPR050553">
    <property type="entry name" value="Thioredoxin_ResA/DsbE_sf"/>
</dbReference>
<gene>
    <name evidence="4" type="ORF">FYJ73_14960</name>
</gene>
<dbReference type="InterPro" id="IPR000866">
    <property type="entry name" value="AhpC/TSA"/>
</dbReference>
<organism evidence="4 5">
    <name type="scientific">Hallella mizrahii</name>
    <dbReference type="NCBI Taxonomy" id="2606637"/>
    <lineage>
        <taxon>Bacteria</taxon>
        <taxon>Pseudomonadati</taxon>
        <taxon>Bacteroidota</taxon>
        <taxon>Bacteroidia</taxon>
        <taxon>Bacteroidales</taxon>
        <taxon>Prevotellaceae</taxon>
        <taxon>Hallella</taxon>
    </lineage>
</organism>
<name>A0A7K0KJ35_9BACT</name>
<dbReference type="PROSITE" id="PS51257">
    <property type="entry name" value="PROKAR_LIPOPROTEIN"/>
    <property type="match status" value="1"/>
</dbReference>
<protein>
    <submittedName>
        <fullName evidence="4">Redoxin domain-containing protein</fullName>
    </submittedName>
</protein>
<feature type="domain" description="Alkyl hydroperoxide reductase subunit C/ Thiol specific antioxidant" evidence="2">
    <location>
        <begin position="263"/>
        <end position="374"/>
    </location>
</feature>
<feature type="signal peptide" evidence="1">
    <location>
        <begin position="1"/>
        <end position="20"/>
    </location>
</feature>
<comment type="caution">
    <text evidence="4">The sequence shown here is derived from an EMBL/GenBank/DDBJ whole genome shotgun (WGS) entry which is preliminary data.</text>
</comment>
<evidence type="ECO:0000313" key="4">
    <source>
        <dbReference type="EMBL" id="MST85947.1"/>
    </source>
</evidence>
<evidence type="ECO:0000313" key="5">
    <source>
        <dbReference type="Proteomes" id="UP000438914"/>
    </source>
</evidence>
<sequence>MKTNKVLSAVLIVLAALALASCTGKKFHVSGVITDAKDSLLYFENMSLNGPVTVDSVKLDKDGSFSFDGKAPDAPEYYRLRIARQIINIAVDSTENISVKASYPTMSAQYEVKGSDDCSKMKELAQMQLGLQASINAIQQNPNLSYDQVDAAIQQTLASYKDKVKRQYIFTAPMKAYAYFALFQTVNVGNQTVLIFDPRSKKEDVQVFAAVATSWDTYYPKSERGANLHNIALQGMKNVRIIQAEQAQGQIDASKVQTTGVLEIALPDREGNIRRLTQLKGKVVMLDFHMFAAKGSTERIMHLRDLYNKYHAQGFEIYQVSLDTDEHFWKESVAALPWICVHDSDGPNSQFASQYNVQTVPTFFLIDRNNVLQKRDVQVKDLDAEIKSLLAK</sequence>
<evidence type="ECO:0000259" key="2">
    <source>
        <dbReference type="Pfam" id="PF00578"/>
    </source>
</evidence>
<proteinExistence type="predicted"/>
<dbReference type="InterPro" id="IPR025380">
    <property type="entry name" value="DUF4369"/>
</dbReference>
<dbReference type="PANTHER" id="PTHR42852">
    <property type="entry name" value="THIOL:DISULFIDE INTERCHANGE PROTEIN DSBE"/>
    <property type="match status" value="1"/>
</dbReference>
<dbReference type="SUPFAM" id="SSF52833">
    <property type="entry name" value="Thioredoxin-like"/>
    <property type="match status" value="1"/>
</dbReference>
<keyword evidence="5" id="KW-1185">Reference proteome</keyword>
<dbReference type="Pfam" id="PF14289">
    <property type="entry name" value="DUF4369"/>
    <property type="match status" value="1"/>
</dbReference>
<dbReference type="InterPro" id="IPR036249">
    <property type="entry name" value="Thioredoxin-like_sf"/>
</dbReference>
<feature type="chain" id="PRO_5029449275" evidence="1">
    <location>
        <begin position="21"/>
        <end position="392"/>
    </location>
</feature>
<dbReference type="CDD" id="cd02966">
    <property type="entry name" value="TlpA_like_family"/>
    <property type="match status" value="1"/>
</dbReference>
<accession>A0A7K0KJ35</accession>
<evidence type="ECO:0000256" key="1">
    <source>
        <dbReference type="SAM" id="SignalP"/>
    </source>
</evidence>